<protein>
    <submittedName>
        <fullName evidence="1">Uncharacterized protein</fullName>
    </submittedName>
</protein>
<sequence>MSCTAETAHQELTCCSSTVDRYCILDHDGTVIASATDYVPTTSINEWLQRSPNATATLTLFDGDTIDLPVYTLRRRNAVVANLPDAPSMTP</sequence>
<organism evidence="1 2">
    <name type="scientific">Lichtheimia corymbifera JMRC:FSU:9682</name>
    <dbReference type="NCBI Taxonomy" id="1263082"/>
    <lineage>
        <taxon>Eukaryota</taxon>
        <taxon>Fungi</taxon>
        <taxon>Fungi incertae sedis</taxon>
        <taxon>Mucoromycota</taxon>
        <taxon>Mucoromycotina</taxon>
        <taxon>Mucoromycetes</taxon>
        <taxon>Mucorales</taxon>
        <taxon>Lichtheimiaceae</taxon>
        <taxon>Lichtheimia</taxon>
    </lineage>
</organism>
<comment type="caution">
    <text evidence="1">The sequence shown here is derived from an EMBL/GenBank/DDBJ whole genome shotgun (WGS) entry which is preliminary data.</text>
</comment>
<gene>
    <name evidence="1" type="ORF">LCOR_01767.1</name>
</gene>
<keyword evidence="2" id="KW-1185">Reference proteome</keyword>
<dbReference type="AlphaFoldDB" id="A0A068RK28"/>
<dbReference type="OrthoDB" id="2209631at2759"/>
<evidence type="ECO:0000313" key="1">
    <source>
        <dbReference type="EMBL" id="CDH50045.1"/>
    </source>
</evidence>
<proteinExistence type="predicted"/>
<name>A0A068RK28_9FUNG</name>
<reference evidence="1" key="1">
    <citation type="submission" date="2013-08" db="EMBL/GenBank/DDBJ databases">
        <title>Gene expansion shapes genome architecture in the human pathogen Lichtheimia corymbifera: an evolutionary genomics analysis in the ancient terrestrial Mucorales (Mucoromycotina).</title>
        <authorList>
            <person name="Schwartze V.U."/>
            <person name="Winter S."/>
            <person name="Shelest E."/>
            <person name="Marcet-Houben M."/>
            <person name="Horn F."/>
            <person name="Wehner S."/>
            <person name="Hoffmann K."/>
            <person name="Riege K."/>
            <person name="Sammeth M."/>
            <person name="Nowrousian M."/>
            <person name="Valiante V."/>
            <person name="Linde J."/>
            <person name="Jacobsen I.D."/>
            <person name="Marz M."/>
            <person name="Brakhage A.A."/>
            <person name="Gabaldon T."/>
            <person name="Bocker S."/>
            <person name="Voigt K."/>
        </authorList>
    </citation>
    <scope>NUCLEOTIDE SEQUENCE [LARGE SCALE GENOMIC DNA]</scope>
    <source>
        <strain evidence="1">FSU 9682</strain>
    </source>
</reference>
<dbReference type="VEuPathDB" id="FungiDB:LCOR_01767.1"/>
<dbReference type="EMBL" id="CBTN010000005">
    <property type="protein sequence ID" value="CDH50045.1"/>
    <property type="molecule type" value="Genomic_DNA"/>
</dbReference>
<accession>A0A068RK28</accession>
<dbReference type="Proteomes" id="UP000027586">
    <property type="component" value="Unassembled WGS sequence"/>
</dbReference>
<evidence type="ECO:0000313" key="2">
    <source>
        <dbReference type="Proteomes" id="UP000027586"/>
    </source>
</evidence>